<dbReference type="PANTHER" id="PTHR11474:SF95">
    <property type="entry name" value="POLYPHENOL OXIDASE, CHLOROPLASTIC-LIKE"/>
    <property type="match status" value="1"/>
</dbReference>
<feature type="binding site" evidence="10">
    <location>
        <position position="204"/>
    </location>
    <ligand>
        <name>Cu cation</name>
        <dbReference type="ChEBI" id="CHEBI:23378"/>
        <label>A</label>
    </ligand>
</feature>
<evidence type="ECO:0000256" key="1">
    <source>
        <dbReference type="ARBA" id="ARBA00004456"/>
    </source>
</evidence>
<dbReference type="EMBL" id="CAEKKB010000004">
    <property type="protein sequence ID" value="CAB4306388.1"/>
    <property type="molecule type" value="Genomic_DNA"/>
</dbReference>
<evidence type="ECO:0000313" key="18">
    <source>
        <dbReference type="Proteomes" id="UP000507245"/>
    </source>
</evidence>
<dbReference type="PIRSF" id="PIRSF000290">
    <property type="entry name" value="PPO_plant"/>
    <property type="match status" value="1"/>
</dbReference>
<evidence type="ECO:0000256" key="11">
    <source>
        <dbReference type="PIRSR" id="PIRSR000290-2"/>
    </source>
</evidence>
<dbReference type="Gene3D" id="1.10.1280.10">
    <property type="entry name" value="Di-copper center containing domain from catechol oxidase"/>
    <property type="match status" value="1"/>
</dbReference>
<keyword evidence="9 11" id="KW-1015">Disulfide bond</keyword>
<dbReference type="InterPro" id="IPR002227">
    <property type="entry name" value="Tyrosinase_Cu-bd"/>
</dbReference>
<feature type="binding site" evidence="10">
    <location>
        <position position="369"/>
    </location>
    <ligand>
        <name>Cu cation</name>
        <dbReference type="ChEBI" id="CHEBI:23378"/>
        <label>B</label>
    </ligand>
</feature>
<dbReference type="OrthoDB" id="6132182at2759"/>
<sequence>MASSPLSPLAATITGLGSTTTTSLSSFLPNKPHTPSLPRNPKQCLTGRVRCKATNGGDDHLEQGLSRFDRRNVLIGLGAGGLYGATGLENNPFAFAAPVSAPEFTKCGPADKPDGSTIDCCPPTATTIIDFKLPDNGPLRTRLAAQNVAKDPVYLAKYKKAIALMRALPDDDPRSFAQQAKVHCSYCDGGYPQVEYSDLEIQVHFCWLFYPFHRWYLYFFEKIMGELIGDPTFALPFWNWDAPAGMYIPEIFTDTTSSLYDQYRNAAHQPPKLLDLNYGGTDDDVDDTTRIKENLTTMYQQMVSKATSHRLFYGEPYSAGDDANPGAGNIESIPHNNIHLWTGDTTQTNGEDMGAFYSAGRDPLFYAHHSNVDRMWSIYKSKLGGTDIEKKDYLDTEFLFYDEKKNLVRVKVRDSLDTTKLGYVYDNKVEIPWLTYKPTARKSSNKRKATVSSADLTTKFPATLTDTISVEVARTSTTKRTSAQKKAQDEVLVISGIKYAGNEAVKFDVYVNDDAESLAGKDKSEFAGSFIQVPHKGNKDITTTLRLSITKLLEELDAETDSSVVVTLVPKVGTITIGGVSTELINTT</sequence>
<reference evidence="16 17" key="2">
    <citation type="submission" date="2020-05" db="EMBL/GenBank/DDBJ databases">
        <authorList>
            <person name="Campoy J."/>
            <person name="Schneeberger K."/>
            <person name="Spophaly S."/>
        </authorList>
    </citation>
    <scope>NUCLEOTIDE SEQUENCE [LARGE SCALE GENOMIC DNA]</scope>
    <source>
        <strain evidence="16">PruArmRojPasFocal</strain>
    </source>
</reference>
<comment type="similarity">
    <text evidence="2">Belongs to the tyrosinase family.</text>
</comment>
<comment type="cofactor">
    <cofactor evidence="10">
        <name>Cu(2+)</name>
        <dbReference type="ChEBI" id="CHEBI:29036"/>
    </cofactor>
    <text evidence="10">Binds 2 copper ions per subunit.</text>
</comment>
<dbReference type="Pfam" id="PF12142">
    <property type="entry name" value="PPO1_DWL"/>
    <property type="match status" value="1"/>
</dbReference>
<dbReference type="PRINTS" id="PR00092">
    <property type="entry name" value="TYROSINASE"/>
</dbReference>
<feature type="disulfide bond" evidence="11">
    <location>
        <begin position="120"/>
        <end position="184"/>
    </location>
</feature>
<keyword evidence="8" id="KW-0793">Thylakoid</keyword>
<accession>A0A6J5X623</accession>
<dbReference type="GO" id="GO:0009543">
    <property type="term" value="C:chloroplast thylakoid lumen"/>
    <property type="evidence" value="ECO:0007669"/>
    <property type="project" value="UniProtKB-SubCell"/>
</dbReference>
<dbReference type="GO" id="GO:0046872">
    <property type="term" value="F:metal ion binding"/>
    <property type="evidence" value="ECO:0007669"/>
    <property type="project" value="UniProtKB-KW"/>
</dbReference>
<evidence type="ECO:0000256" key="5">
    <source>
        <dbReference type="ARBA" id="ARBA00022946"/>
    </source>
</evidence>
<name>A0A6J5X623_PRUAR</name>
<dbReference type="InterPro" id="IPR022740">
    <property type="entry name" value="Polyphenol_oxidase_C"/>
</dbReference>
<dbReference type="InterPro" id="IPR016213">
    <property type="entry name" value="Polyphenol_oxidase"/>
</dbReference>
<dbReference type="GO" id="GO:0004097">
    <property type="term" value="F:catechol oxidase activity"/>
    <property type="evidence" value="ECO:0007669"/>
    <property type="project" value="InterPro"/>
</dbReference>
<evidence type="ECO:0000313" key="17">
    <source>
        <dbReference type="Proteomes" id="UP000507222"/>
    </source>
</evidence>
<dbReference type="SUPFAM" id="SSF48056">
    <property type="entry name" value="Di-copper centre-containing domain"/>
    <property type="match status" value="1"/>
</dbReference>
<dbReference type="Pfam" id="PF12143">
    <property type="entry name" value="PPO1_KFDV"/>
    <property type="match status" value="1"/>
</dbReference>
<proteinExistence type="inferred from homology"/>
<evidence type="ECO:0000256" key="13">
    <source>
        <dbReference type="SAM" id="MobiDB-lite"/>
    </source>
</evidence>
<dbReference type="InterPro" id="IPR050316">
    <property type="entry name" value="Tyrosinase/Hemocyanin"/>
</dbReference>
<organism evidence="16 18">
    <name type="scientific">Prunus armeniaca</name>
    <name type="common">Apricot</name>
    <name type="synonym">Armeniaca vulgaris</name>
    <dbReference type="NCBI Taxonomy" id="36596"/>
    <lineage>
        <taxon>Eukaryota</taxon>
        <taxon>Viridiplantae</taxon>
        <taxon>Streptophyta</taxon>
        <taxon>Embryophyta</taxon>
        <taxon>Tracheophyta</taxon>
        <taxon>Spermatophyta</taxon>
        <taxon>Magnoliopsida</taxon>
        <taxon>eudicotyledons</taxon>
        <taxon>Gunneridae</taxon>
        <taxon>Pentapetalae</taxon>
        <taxon>rosids</taxon>
        <taxon>fabids</taxon>
        <taxon>Rosales</taxon>
        <taxon>Rosaceae</taxon>
        <taxon>Amygdaloideae</taxon>
        <taxon>Amygdaleae</taxon>
        <taxon>Prunus</taxon>
    </lineage>
</organism>
<evidence type="ECO:0000256" key="3">
    <source>
        <dbReference type="ARBA" id="ARBA00022723"/>
    </source>
</evidence>
<keyword evidence="3 10" id="KW-0479">Metal-binding</keyword>
<dbReference type="PANTHER" id="PTHR11474">
    <property type="entry name" value="TYROSINASE FAMILY MEMBER"/>
    <property type="match status" value="1"/>
</dbReference>
<keyword evidence="18" id="KW-1185">Reference proteome</keyword>
<dbReference type="InterPro" id="IPR008922">
    <property type="entry name" value="Di-copper_centre_dom_sf"/>
</dbReference>
<gene>
    <name evidence="15" type="ORF">CURHAP_LOCUS24997</name>
    <name evidence="16" type="ORF">ORAREDHAP_LOCUS24585</name>
</gene>
<evidence type="ECO:0000256" key="12">
    <source>
        <dbReference type="PIRSR" id="PIRSR000290-3"/>
    </source>
</evidence>
<keyword evidence="5" id="KW-0809">Transit peptide</keyword>
<dbReference type="Proteomes" id="UP000507222">
    <property type="component" value="Unassembled WGS sequence"/>
</dbReference>
<dbReference type="AlphaFoldDB" id="A0A6J5X623"/>
<evidence type="ECO:0000256" key="4">
    <source>
        <dbReference type="ARBA" id="ARBA00022784"/>
    </source>
</evidence>
<evidence type="ECO:0000256" key="10">
    <source>
        <dbReference type="PIRSR" id="PIRSR000290-1"/>
    </source>
</evidence>
<evidence type="ECO:0000256" key="9">
    <source>
        <dbReference type="ARBA" id="ARBA00023157"/>
    </source>
</evidence>
<evidence type="ECO:0000313" key="16">
    <source>
        <dbReference type="EMBL" id="CAB4306388.1"/>
    </source>
</evidence>
<feature type="domain" description="Tyrosinase copper-binding" evidence="14">
    <location>
        <begin position="362"/>
        <end position="373"/>
    </location>
</feature>
<keyword evidence="7 10" id="KW-0186">Copper</keyword>
<dbReference type="EMBL" id="CAEKDK010000004">
    <property type="protein sequence ID" value="CAB4276005.1"/>
    <property type="molecule type" value="Genomic_DNA"/>
</dbReference>
<feature type="binding site" evidence="10">
    <location>
        <position position="183"/>
    </location>
    <ligand>
        <name>Cu cation</name>
        <dbReference type="ChEBI" id="CHEBI:23378"/>
        <label>A</label>
    </ligand>
</feature>
<evidence type="ECO:0000256" key="7">
    <source>
        <dbReference type="ARBA" id="ARBA00023008"/>
    </source>
</evidence>
<keyword evidence="6" id="KW-0560">Oxidoreductase</keyword>
<feature type="disulfide bond" evidence="11">
    <location>
        <begin position="107"/>
        <end position="121"/>
    </location>
</feature>
<feature type="binding site" evidence="10">
    <location>
        <position position="339"/>
    </location>
    <ligand>
        <name>Cu cation</name>
        <dbReference type="ChEBI" id="CHEBI:23378"/>
        <label>B</label>
    </ligand>
</feature>
<dbReference type="SMR" id="A0A6J5X623"/>
<dbReference type="Pfam" id="PF00264">
    <property type="entry name" value="Tyrosinase"/>
    <property type="match status" value="1"/>
</dbReference>
<evidence type="ECO:0000256" key="8">
    <source>
        <dbReference type="ARBA" id="ARBA00023078"/>
    </source>
</evidence>
<protein>
    <recommendedName>
        <fullName evidence="14">Tyrosinase copper-binding domain-containing protein</fullName>
    </recommendedName>
</protein>
<feature type="region of interest" description="Disordered" evidence="13">
    <location>
        <begin position="24"/>
        <end position="43"/>
    </location>
</feature>
<dbReference type="InterPro" id="IPR022739">
    <property type="entry name" value="Polyphenol_oxidase_cen"/>
</dbReference>
<feature type="binding site" evidence="10">
    <location>
        <position position="213"/>
    </location>
    <ligand>
        <name>Cu cation</name>
        <dbReference type="ChEBI" id="CHEBI:23378"/>
        <label>A</label>
    </ligand>
</feature>
<dbReference type="PROSITE" id="PS00498">
    <property type="entry name" value="TYROSINASE_2"/>
    <property type="match status" value="1"/>
</dbReference>
<feature type="cross-link" description="2'-(S-cysteinyl)-histidine (Cys-His)" evidence="12">
    <location>
        <begin position="187"/>
        <end position="204"/>
    </location>
</feature>
<reference evidence="18" key="1">
    <citation type="journal article" date="2020" name="Genome Biol.">
        <title>Gamete binning: chromosome-level and haplotype-resolved genome assembly enabled by high-throughput single-cell sequencing of gamete genomes.</title>
        <authorList>
            <person name="Campoy J.A."/>
            <person name="Sun H."/>
            <person name="Goel M."/>
            <person name="Jiao W.-B."/>
            <person name="Folz-Donahue K."/>
            <person name="Wang N."/>
            <person name="Rubio M."/>
            <person name="Liu C."/>
            <person name="Kukat C."/>
            <person name="Ruiz D."/>
            <person name="Huettel B."/>
            <person name="Schneeberger K."/>
        </authorList>
    </citation>
    <scope>NUCLEOTIDE SEQUENCE [LARGE SCALE GENOMIC DNA]</scope>
    <source>
        <strain evidence="18">cv. Rojo Pasion</strain>
    </source>
</reference>
<evidence type="ECO:0000256" key="2">
    <source>
        <dbReference type="ARBA" id="ARBA00009928"/>
    </source>
</evidence>
<evidence type="ECO:0000256" key="6">
    <source>
        <dbReference type="ARBA" id="ARBA00023002"/>
    </source>
</evidence>
<evidence type="ECO:0000313" key="15">
    <source>
        <dbReference type="EMBL" id="CAB4276005.1"/>
    </source>
</evidence>
<evidence type="ECO:0000259" key="14">
    <source>
        <dbReference type="PROSITE" id="PS00498"/>
    </source>
</evidence>
<comment type="subcellular location">
    <subcellularLocation>
        <location evidence="1">Plastid</location>
        <location evidence="1">Chloroplast thylakoid lumen</location>
    </subcellularLocation>
</comment>
<dbReference type="Proteomes" id="UP000507245">
    <property type="component" value="Unassembled WGS sequence"/>
</dbReference>
<feature type="binding site" evidence="10">
    <location>
        <position position="335"/>
    </location>
    <ligand>
        <name>Cu cation</name>
        <dbReference type="ChEBI" id="CHEBI:23378"/>
        <label>B</label>
    </ligand>
</feature>
<dbReference type="GO" id="GO:0046148">
    <property type="term" value="P:pigment biosynthetic process"/>
    <property type="evidence" value="ECO:0007669"/>
    <property type="project" value="InterPro"/>
</dbReference>
<dbReference type="FunFam" id="1.10.1280.10:FF:000007">
    <property type="entry name" value="Polyphenol oxidase, chloroplastic"/>
    <property type="match status" value="1"/>
</dbReference>
<keyword evidence="4" id="KW-0883">Thioether bond</keyword>